<evidence type="ECO:0000313" key="3">
    <source>
        <dbReference type="Proteomes" id="UP000189674"/>
    </source>
</evidence>
<dbReference type="RefSeq" id="WP_146662591.1">
    <property type="nucleotide sequence ID" value="NZ_CP019791.1"/>
</dbReference>
<proteinExistence type="predicted"/>
<evidence type="ECO:0000313" key="2">
    <source>
        <dbReference type="EMBL" id="AQT69070.1"/>
    </source>
</evidence>
<dbReference type="InterPro" id="IPR023296">
    <property type="entry name" value="Glyco_hydro_beta-prop_sf"/>
</dbReference>
<dbReference type="EMBL" id="CP019791">
    <property type="protein sequence ID" value="AQT69070.1"/>
    <property type="molecule type" value="Genomic_DNA"/>
</dbReference>
<evidence type="ECO:0000256" key="1">
    <source>
        <dbReference type="SAM" id="MobiDB-lite"/>
    </source>
</evidence>
<organism evidence="2 3">
    <name type="scientific">Anaerohalosphaera lusitana</name>
    <dbReference type="NCBI Taxonomy" id="1936003"/>
    <lineage>
        <taxon>Bacteria</taxon>
        <taxon>Pseudomonadati</taxon>
        <taxon>Planctomycetota</taxon>
        <taxon>Phycisphaerae</taxon>
        <taxon>Sedimentisphaerales</taxon>
        <taxon>Anaerohalosphaeraceae</taxon>
        <taxon>Anaerohalosphaera</taxon>
    </lineage>
</organism>
<sequence length="407" mass="44612">MSNHRVCGLIVFLGIFGCLLADDAFEFDREVRRFAGKSTISSGLVAQSDDSSVRDVSADQNSYPHCSSESDDASSKVSPAFDPNTFADKLEYLGVAVEEPGWHVWGTSPVMADDGKVHLFCARWPISARFDPGWRIASQIAHYVGDGPEGPFKFSDVALSGTGKDTWDKTGVHNPAIHRVCDKYVLLYISNTGLEGHPANQCIGMATADSPYGPWQKVGEDGLILAPPEDESYWNYGSGCGVNNPAFLQHPDGRFFLFFKSRPGNRGGTKMGLAIADKLEGPYVQKRKPITANDRAIEDGYAFASGGKIYLLTTDNHGMLKRGGGLLWVSDDGENFESIPRPGFDLFANYLPSEDRSQAKRIYGGQLKFERPQVLMIDGRPAYLYMPSGFNIKGGNGTISHVLRVRY</sequence>
<protein>
    <submittedName>
        <fullName evidence="2">Beta-xylosidase</fullName>
    </submittedName>
</protein>
<feature type="region of interest" description="Disordered" evidence="1">
    <location>
        <begin position="51"/>
        <end position="78"/>
    </location>
</feature>
<keyword evidence="3" id="KW-1185">Reference proteome</keyword>
<dbReference type="Gene3D" id="2.115.10.20">
    <property type="entry name" value="Glycosyl hydrolase domain, family 43"/>
    <property type="match status" value="1"/>
</dbReference>
<dbReference type="OrthoDB" id="9794572at2"/>
<dbReference type="AlphaFoldDB" id="A0A1U9NN81"/>
<dbReference type="PROSITE" id="PS51257">
    <property type="entry name" value="PROKAR_LIPOPROTEIN"/>
    <property type="match status" value="1"/>
</dbReference>
<name>A0A1U9NN81_9BACT</name>
<accession>A0A1U9NN81</accession>
<dbReference type="KEGG" id="alus:STSP2_02255"/>
<dbReference type="STRING" id="1936003.STSP2_02255"/>
<dbReference type="Proteomes" id="UP000189674">
    <property type="component" value="Chromosome"/>
</dbReference>
<dbReference type="CDD" id="cd08994">
    <property type="entry name" value="GH43_62_32_68_117_130-like"/>
    <property type="match status" value="1"/>
</dbReference>
<gene>
    <name evidence="2" type="ORF">STSP2_02255</name>
</gene>
<reference evidence="3" key="1">
    <citation type="submission" date="2017-02" db="EMBL/GenBank/DDBJ databases">
        <title>Comparative genomics and description of representatives of a novel lineage of planctomycetes thriving in anoxic sediments.</title>
        <authorList>
            <person name="Spring S."/>
            <person name="Bunk B."/>
            <person name="Sproer C."/>
        </authorList>
    </citation>
    <scope>NUCLEOTIDE SEQUENCE [LARGE SCALE GENOMIC DNA]</scope>
    <source>
        <strain evidence="3">ST-NAGAB-D1</strain>
    </source>
</reference>
<dbReference type="SUPFAM" id="SSF75005">
    <property type="entry name" value="Arabinanase/levansucrase/invertase"/>
    <property type="match status" value="1"/>
</dbReference>